<dbReference type="OrthoDB" id="1149149at2"/>
<dbReference type="STRING" id="1926881.BTJ39_23950"/>
<reference evidence="1 2" key="1">
    <citation type="submission" date="2016-12" db="EMBL/GenBank/DDBJ databases">
        <title>Izhakiella australiana sp. nov. of genus Izhakiella isolated from Australian desert.</title>
        <authorList>
            <person name="Ji M."/>
        </authorList>
    </citation>
    <scope>NUCLEOTIDE SEQUENCE [LARGE SCALE GENOMIC DNA]</scope>
    <source>
        <strain evidence="1 2">D4N98</strain>
    </source>
</reference>
<dbReference type="AlphaFoldDB" id="A0A1S8Y383"/>
<comment type="caution">
    <text evidence="1">The sequence shown here is derived from an EMBL/GenBank/DDBJ whole genome shotgun (WGS) entry which is preliminary data.</text>
</comment>
<evidence type="ECO:0000313" key="1">
    <source>
        <dbReference type="EMBL" id="OON33561.1"/>
    </source>
</evidence>
<sequence length="73" mass="8422">MNNTAPLKIMISSDIDYEYLIAEIYCGDIFIALLQQEHGVDDIRIEFSSDINTVNLDWFQNALNEAKKKLLNQ</sequence>
<keyword evidence="2" id="KW-1185">Reference proteome</keyword>
<proteinExistence type="predicted"/>
<gene>
    <name evidence="1" type="ORF">BTJ39_23950</name>
</gene>
<evidence type="ECO:0000313" key="2">
    <source>
        <dbReference type="Proteomes" id="UP000190667"/>
    </source>
</evidence>
<protein>
    <submittedName>
        <fullName evidence="1">Uncharacterized protein</fullName>
    </submittedName>
</protein>
<dbReference type="EMBL" id="MRUL01000045">
    <property type="protein sequence ID" value="OON33561.1"/>
    <property type="molecule type" value="Genomic_DNA"/>
</dbReference>
<organism evidence="1 2">
    <name type="scientific">Izhakiella australiensis</name>
    <dbReference type="NCBI Taxonomy" id="1926881"/>
    <lineage>
        <taxon>Bacteria</taxon>
        <taxon>Pseudomonadati</taxon>
        <taxon>Pseudomonadota</taxon>
        <taxon>Gammaproteobacteria</taxon>
        <taxon>Enterobacterales</taxon>
        <taxon>Erwiniaceae</taxon>
        <taxon>Izhakiella</taxon>
    </lineage>
</organism>
<dbReference type="RefSeq" id="WP_078005162.1">
    <property type="nucleotide sequence ID" value="NZ_MRUL01000045.1"/>
</dbReference>
<name>A0A1S8Y383_9GAMM</name>
<accession>A0A1S8Y383</accession>
<dbReference type="Proteomes" id="UP000190667">
    <property type="component" value="Unassembled WGS sequence"/>
</dbReference>